<dbReference type="RefSeq" id="WP_136735754.1">
    <property type="nucleotide sequence ID" value="NZ_SWDB01000020.1"/>
</dbReference>
<name>A0A4U1B569_9GAMM</name>
<reference evidence="2 3" key="1">
    <citation type="submission" date="2019-04" db="EMBL/GenBank/DDBJ databases">
        <title>Thalassotalea guangxiensis sp. nov., isolated from sediment of the coastal wetland.</title>
        <authorList>
            <person name="Zheng S."/>
            <person name="Zhang D."/>
        </authorList>
    </citation>
    <scope>NUCLEOTIDE SEQUENCE [LARGE SCALE GENOMIC DNA]</scope>
    <source>
        <strain evidence="2 3">ZS-4</strain>
    </source>
</reference>
<proteinExistence type="inferred from homology"/>
<dbReference type="InterPro" id="IPR010648">
    <property type="entry name" value="UPF0270"/>
</dbReference>
<evidence type="ECO:0000256" key="1">
    <source>
        <dbReference type="ARBA" id="ARBA00006450"/>
    </source>
</evidence>
<dbReference type="AlphaFoldDB" id="A0A4U1B569"/>
<accession>A0A4U1B569</accession>
<dbReference type="PIRSF" id="PIRSF006169">
    <property type="entry name" value="UCP006169"/>
    <property type="match status" value="1"/>
</dbReference>
<protein>
    <submittedName>
        <fullName evidence="2">YheU family protein</fullName>
    </submittedName>
</protein>
<dbReference type="EMBL" id="SWDB01000020">
    <property type="protein sequence ID" value="TKB45479.1"/>
    <property type="molecule type" value="Genomic_DNA"/>
</dbReference>
<dbReference type="Gene3D" id="1.10.10.610">
    <property type="entry name" value="YehU-like"/>
    <property type="match status" value="1"/>
</dbReference>
<evidence type="ECO:0000313" key="3">
    <source>
        <dbReference type="Proteomes" id="UP000307999"/>
    </source>
</evidence>
<sequence>MIIPVDRLDADTLDAIIDEFILREGTDYGLQECSHQQKARQIKEQLLTGRLVVVFSEAHETVNIMLAEQFQQGYAE</sequence>
<comment type="similarity">
    <text evidence="1">Belongs to the UPF0270 family.</text>
</comment>
<dbReference type="Proteomes" id="UP000307999">
    <property type="component" value="Unassembled WGS sequence"/>
</dbReference>
<comment type="caution">
    <text evidence="2">The sequence shown here is derived from an EMBL/GenBank/DDBJ whole genome shotgun (WGS) entry which is preliminary data.</text>
</comment>
<organism evidence="2 3">
    <name type="scientific">Thalassotalea mangrovi</name>
    <dbReference type="NCBI Taxonomy" id="2572245"/>
    <lineage>
        <taxon>Bacteria</taxon>
        <taxon>Pseudomonadati</taxon>
        <taxon>Pseudomonadota</taxon>
        <taxon>Gammaproteobacteria</taxon>
        <taxon>Alteromonadales</taxon>
        <taxon>Colwelliaceae</taxon>
        <taxon>Thalassotalea</taxon>
    </lineage>
</organism>
<dbReference type="InterPro" id="IPR036685">
    <property type="entry name" value="YehU-like_sf"/>
</dbReference>
<keyword evidence="3" id="KW-1185">Reference proteome</keyword>
<gene>
    <name evidence="2" type="ORF">E8M12_08665</name>
</gene>
<dbReference type="NCBIfam" id="NF003438">
    <property type="entry name" value="PRK04966.1"/>
    <property type="match status" value="1"/>
</dbReference>
<evidence type="ECO:0000313" key="2">
    <source>
        <dbReference type="EMBL" id="TKB45479.1"/>
    </source>
</evidence>
<dbReference type="OrthoDB" id="6120729at2"/>
<dbReference type="Pfam" id="PF06794">
    <property type="entry name" value="UPF0270"/>
    <property type="match status" value="1"/>
</dbReference>
<dbReference type="SUPFAM" id="SSF118001">
    <property type="entry name" value="YehU-like"/>
    <property type="match status" value="1"/>
</dbReference>